<reference evidence="1" key="1">
    <citation type="journal article" date="2020" name="mSystems">
        <title>Genome- and Community-Level Interaction Insights into Carbon Utilization and Element Cycling Functions of Hydrothermarchaeota in Hydrothermal Sediment.</title>
        <authorList>
            <person name="Zhou Z."/>
            <person name="Liu Y."/>
            <person name="Xu W."/>
            <person name="Pan J."/>
            <person name="Luo Z.H."/>
            <person name="Li M."/>
        </authorList>
    </citation>
    <scope>NUCLEOTIDE SEQUENCE [LARGE SCALE GENOMIC DNA]</scope>
    <source>
        <strain evidence="1">HyVt-501</strain>
    </source>
</reference>
<evidence type="ECO:0000313" key="1">
    <source>
        <dbReference type="EMBL" id="HHJ64201.1"/>
    </source>
</evidence>
<dbReference type="FunFam" id="1.20.5.570:FF:000001">
    <property type="entry name" value="3-octaprenyl-4-hydroxybenzoate carboxy-lyase"/>
    <property type="match status" value="1"/>
</dbReference>
<dbReference type="GO" id="GO:0006744">
    <property type="term" value="P:ubiquinone biosynthetic process"/>
    <property type="evidence" value="ECO:0007669"/>
    <property type="project" value="TreeGrafter"/>
</dbReference>
<dbReference type="EMBL" id="DRNB01000172">
    <property type="protein sequence ID" value="HHJ64201.1"/>
    <property type="molecule type" value="Genomic_DNA"/>
</dbReference>
<protein>
    <submittedName>
        <fullName evidence="1">Menaquinone biosynthesis decarboxylase</fullName>
    </submittedName>
</protein>
<dbReference type="Gene3D" id="1.20.5.570">
    <property type="entry name" value="Single helix bin"/>
    <property type="match status" value="1"/>
</dbReference>
<dbReference type="SUPFAM" id="SSF143968">
    <property type="entry name" value="UbiD C-terminal domain-like"/>
    <property type="match status" value="1"/>
</dbReference>
<proteinExistence type="predicted"/>
<dbReference type="Proteomes" id="UP000885792">
    <property type="component" value="Unassembled WGS sequence"/>
</dbReference>
<dbReference type="InterPro" id="IPR002830">
    <property type="entry name" value="UbiD"/>
</dbReference>
<name>A0A7C5QEN1_AQUAO</name>
<gene>
    <name evidence="1" type="ORF">ENJ61_04760</name>
</gene>
<feature type="non-terminal residue" evidence="1">
    <location>
        <position position="1"/>
    </location>
</feature>
<dbReference type="GO" id="GO:0008694">
    <property type="term" value="F:4-hydroxy-3-polyprenylbenzoate decarboxylase activity"/>
    <property type="evidence" value="ECO:0007669"/>
    <property type="project" value="TreeGrafter"/>
</dbReference>
<dbReference type="PANTHER" id="PTHR30108">
    <property type="entry name" value="3-OCTAPRENYL-4-HYDROXYBENZOATE CARBOXY-LYASE-RELATED"/>
    <property type="match status" value="1"/>
</dbReference>
<dbReference type="PANTHER" id="PTHR30108:SF17">
    <property type="entry name" value="FERULIC ACID DECARBOXYLASE 1"/>
    <property type="match status" value="1"/>
</dbReference>
<organism evidence="1">
    <name type="scientific">Aquifex aeolicus</name>
    <dbReference type="NCBI Taxonomy" id="63363"/>
    <lineage>
        <taxon>Bacteria</taxon>
        <taxon>Pseudomonadati</taxon>
        <taxon>Aquificota</taxon>
        <taxon>Aquificia</taxon>
        <taxon>Aquificales</taxon>
        <taxon>Aquificaceae</taxon>
        <taxon>Aquifex</taxon>
    </lineage>
</organism>
<dbReference type="GO" id="GO:0005829">
    <property type="term" value="C:cytosol"/>
    <property type="evidence" value="ECO:0007669"/>
    <property type="project" value="TreeGrafter"/>
</dbReference>
<comment type="caution">
    <text evidence="1">The sequence shown here is derived from an EMBL/GenBank/DDBJ whole genome shotgun (WGS) entry which is preliminary data.</text>
</comment>
<sequence>TDEVGFGGKMIVDATTKWKEEGYPREWPELIRMDPEVKRKIDEIWDRLGIN</sequence>
<accession>A0A7C5QEN1</accession>
<dbReference type="AlphaFoldDB" id="A0A7C5QEN1"/>